<feature type="compositionally biased region" description="Polar residues" evidence="1">
    <location>
        <begin position="1"/>
        <end position="21"/>
    </location>
</feature>
<organism evidence="2 3">
    <name type="scientific">Panicum hallii var. hallii</name>
    <dbReference type="NCBI Taxonomy" id="1504633"/>
    <lineage>
        <taxon>Eukaryota</taxon>
        <taxon>Viridiplantae</taxon>
        <taxon>Streptophyta</taxon>
        <taxon>Embryophyta</taxon>
        <taxon>Tracheophyta</taxon>
        <taxon>Spermatophyta</taxon>
        <taxon>Magnoliopsida</taxon>
        <taxon>Liliopsida</taxon>
        <taxon>Poales</taxon>
        <taxon>Poaceae</taxon>
        <taxon>PACMAD clade</taxon>
        <taxon>Panicoideae</taxon>
        <taxon>Panicodae</taxon>
        <taxon>Paniceae</taxon>
        <taxon>Panicinae</taxon>
        <taxon>Panicum</taxon>
        <taxon>Panicum sect. Panicum</taxon>
    </lineage>
</organism>
<dbReference type="AlphaFoldDB" id="A0A2T7CSW8"/>
<keyword evidence="3" id="KW-1185">Reference proteome</keyword>
<reference evidence="2 3" key="1">
    <citation type="submission" date="2018-04" db="EMBL/GenBank/DDBJ databases">
        <title>WGS assembly of Panicum hallii var. hallii HAL2.</title>
        <authorList>
            <person name="Lovell J."/>
            <person name="Jenkins J."/>
            <person name="Lowry D."/>
            <person name="Mamidi S."/>
            <person name="Sreedasyam A."/>
            <person name="Weng X."/>
            <person name="Barry K."/>
            <person name="Bonette J."/>
            <person name="Campitelli B."/>
            <person name="Daum C."/>
            <person name="Gordon S."/>
            <person name="Gould B."/>
            <person name="Lipzen A."/>
            <person name="MacQueen A."/>
            <person name="Palacio-Mejia J."/>
            <person name="Plott C."/>
            <person name="Shakirov E."/>
            <person name="Shu S."/>
            <person name="Yoshinaga Y."/>
            <person name="Zane M."/>
            <person name="Rokhsar D."/>
            <person name="Grimwood J."/>
            <person name="Schmutz J."/>
            <person name="Juenger T."/>
        </authorList>
    </citation>
    <scope>NUCLEOTIDE SEQUENCE [LARGE SCALE GENOMIC DNA]</scope>
    <source>
        <strain evidence="3">cv. HAL2</strain>
    </source>
</reference>
<accession>A0A2T7CSW8</accession>
<evidence type="ECO:0000313" key="3">
    <source>
        <dbReference type="Proteomes" id="UP000244336"/>
    </source>
</evidence>
<feature type="compositionally biased region" description="Low complexity" evidence="1">
    <location>
        <begin position="65"/>
        <end position="75"/>
    </location>
</feature>
<gene>
    <name evidence="2" type="ORF">GQ55_7G079400</name>
</gene>
<proteinExistence type="predicted"/>
<sequence length="124" mass="12502">MPLTNTGSSRIRCSATSTTRHAPQPAVRCSAASTSRCGGRRRALEHVAARADATGSGAPPPPHPAARAAGRAGVPLQGPPPARGDGDESLRGSPPPAHVLRRRSRVWMGMSAVGPAAASACGRG</sequence>
<feature type="region of interest" description="Disordered" evidence="1">
    <location>
        <begin position="1"/>
        <end position="104"/>
    </location>
</feature>
<evidence type="ECO:0000256" key="1">
    <source>
        <dbReference type="SAM" id="MobiDB-lite"/>
    </source>
</evidence>
<protein>
    <submittedName>
        <fullName evidence="2">Uncharacterized protein</fullName>
    </submittedName>
</protein>
<dbReference type="Gramene" id="PUZ46450">
    <property type="protein sequence ID" value="PUZ46450"/>
    <property type="gene ID" value="GQ55_7G079400"/>
</dbReference>
<name>A0A2T7CSW8_9POAL</name>
<evidence type="ECO:0000313" key="2">
    <source>
        <dbReference type="EMBL" id="PUZ46450.1"/>
    </source>
</evidence>
<dbReference type="Proteomes" id="UP000244336">
    <property type="component" value="Chromosome 7"/>
</dbReference>
<dbReference type="EMBL" id="CM009755">
    <property type="protein sequence ID" value="PUZ46450.1"/>
    <property type="molecule type" value="Genomic_DNA"/>
</dbReference>